<evidence type="ECO:0000313" key="8">
    <source>
        <dbReference type="Proteomes" id="UP001431776"/>
    </source>
</evidence>
<evidence type="ECO:0000313" key="7">
    <source>
        <dbReference type="EMBL" id="MDI6449100.1"/>
    </source>
</evidence>
<dbReference type="InterPro" id="IPR038418">
    <property type="entry name" value="6-PTP_synth/QueD_sf"/>
</dbReference>
<evidence type="ECO:0000256" key="6">
    <source>
        <dbReference type="ARBA" id="ARBA00048807"/>
    </source>
</evidence>
<gene>
    <name evidence="7" type="primary">queD</name>
    <name evidence="7" type="ORF">QJ522_08595</name>
</gene>
<dbReference type="PANTHER" id="PTHR12589:SF8">
    <property type="entry name" value="6-CARBOXY-5,6,7,8-TETRAHYDROPTERIN SYNTHASE"/>
    <property type="match status" value="1"/>
</dbReference>
<comment type="catalytic activity">
    <reaction evidence="6">
        <text>7,8-dihydroneopterin 3'-triphosphate + H2O = 6-carboxy-5,6,7,8-tetrahydropterin + triphosphate + acetaldehyde + 2 H(+)</text>
        <dbReference type="Rhea" id="RHEA:27966"/>
        <dbReference type="ChEBI" id="CHEBI:15343"/>
        <dbReference type="ChEBI" id="CHEBI:15377"/>
        <dbReference type="ChEBI" id="CHEBI:15378"/>
        <dbReference type="ChEBI" id="CHEBI:18036"/>
        <dbReference type="ChEBI" id="CHEBI:58462"/>
        <dbReference type="ChEBI" id="CHEBI:61032"/>
        <dbReference type="EC" id="4.1.2.50"/>
    </reaction>
</comment>
<evidence type="ECO:0000256" key="1">
    <source>
        <dbReference type="ARBA" id="ARBA00005061"/>
    </source>
</evidence>
<dbReference type="Gene3D" id="3.30.479.10">
    <property type="entry name" value="6-pyruvoyl tetrahydropterin synthase/QueD"/>
    <property type="match status" value="1"/>
</dbReference>
<organism evidence="7 8">
    <name type="scientific">Anaerobaca lacustris</name>
    <dbReference type="NCBI Taxonomy" id="3044600"/>
    <lineage>
        <taxon>Bacteria</taxon>
        <taxon>Pseudomonadati</taxon>
        <taxon>Planctomycetota</taxon>
        <taxon>Phycisphaerae</taxon>
        <taxon>Sedimentisphaerales</taxon>
        <taxon>Anaerobacaceae</taxon>
        <taxon>Anaerobaca</taxon>
    </lineage>
</organism>
<dbReference type="RefSeq" id="WP_349244507.1">
    <property type="nucleotide sequence ID" value="NZ_JASCXX010000008.1"/>
</dbReference>
<evidence type="ECO:0000256" key="5">
    <source>
        <dbReference type="ARBA" id="ARBA00031449"/>
    </source>
</evidence>
<evidence type="ECO:0000256" key="4">
    <source>
        <dbReference type="ARBA" id="ARBA00018141"/>
    </source>
</evidence>
<dbReference type="SUPFAM" id="SSF55620">
    <property type="entry name" value="Tetrahydrobiopterin biosynthesis enzymes-like"/>
    <property type="match status" value="1"/>
</dbReference>
<comment type="similarity">
    <text evidence="2">Belongs to the PTPS family. QueD subfamily.</text>
</comment>
<keyword evidence="8" id="KW-1185">Reference proteome</keyword>
<proteinExistence type="inferred from homology"/>
<comment type="pathway">
    <text evidence="1">Purine metabolism; 7-cyano-7-deazaguanine biosynthesis.</text>
</comment>
<protein>
    <recommendedName>
        <fullName evidence="4">6-carboxy-5,6,7,8-tetrahydropterin synthase</fullName>
        <ecNumber evidence="3">4.1.2.50</ecNumber>
    </recommendedName>
    <alternativeName>
        <fullName evidence="5">Queuosine biosynthesis protein QueD</fullName>
    </alternativeName>
</protein>
<dbReference type="Proteomes" id="UP001431776">
    <property type="component" value="Unassembled WGS sequence"/>
</dbReference>
<sequence length="165" mass="18480">MADNDIKEVLASGQNDNKGMRCARQTFRDSLVTADEHMSGKSHFEVQVQLTFSAAHHLRGYPGNCEKPHGHNWTVDIAVECEKLNEIGIGIDFRDVKAAARKVVEQFDHCDLNTLEPFRSQNPTSENVAKYLYRELAGVLNNESVRVANVRVSEGAGCSVLYWED</sequence>
<keyword evidence="7" id="KW-0456">Lyase</keyword>
<evidence type="ECO:0000256" key="2">
    <source>
        <dbReference type="ARBA" id="ARBA00008900"/>
    </source>
</evidence>
<dbReference type="NCBIfam" id="TIGR03367">
    <property type="entry name" value="queuosine_QueD"/>
    <property type="match status" value="1"/>
</dbReference>
<dbReference type="EC" id="4.1.2.50" evidence="3"/>
<dbReference type="GO" id="GO:0070497">
    <property type="term" value="F:6-carboxytetrahydropterin synthase activity"/>
    <property type="evidence" value="ECO:0007669"/>
    <property type="project" value="UniProtKB-EC"/>
</dbReference>
<dbReference type="InterPro" id="IPR007115">
    <property type="entry name" value="6-PTP_synth/QueD"/>
</dbReference>
<evidence type="ECO:0000256" key="3">
    <source>
        <dbReference type="ARBA" id="ARBA00012982"/>
    </source>
</evidence>
<comment type="caution">
    <text evidence="7">The sequence shown here is derived from an EMBL/GenBank/DDBJ whole genome shotgun (WGS) entry which is preliminary data.</text>
</comment>
<reference evidence="7" key="1">
    <citation type="submission" date="2023-05" db="EMBL/GenBank/DDBJ databases">
        <title>Anaerotaeda fermentans gen. nov., sp. nov., a novel anaerobic planctomycete of the new family within the order Sedimentisphaerales isolated from Taman Peninsula, Russia.</title>
        <authorList>
            <person name="Khomyakova M.A."/>
            <person name="Merkel A.Y."/>
            <person name="Slobodkin A.I."/>
        </authorList>
    </citation>
    <scope>NUCLEOTIDE SEQUENCE</scope>
    <source>
        <strain evidence="7">M17dextr</strain>
    </source>
</reference>
<accession>A0AAW6TU51</accession>
<dbReference type="AlphaFoldDB" id="A0AAW6TU51"/>
<name>A0AAW6TU51_9BACT</name>
<dbReference type="PANTHER" id="PTHR12589">
    <property type="entry name" value="PYRUVOYL TETRAHYDROBIOPTERIN SYNTHASE"/>
    <property type="match status" value="1"/>
</dbReference>
<dbReference type="Pfam" id="PF01242">
    <property type="entry name" value="PTPS"/>
    <property type="match status" value="1"/>
</dbReference>
<dbReference type="EMBL" id="JASCXX010000008">
    <property type="protein sequence ID" value="MDI6449100.1"/>
    <property type="molecule type" value="Genomic_DNA"/>
</dbReference>